<dbReference type="PANTHER" id="PTHR36714:SF5">
    <property type="entry name" value="TRANSMEMBRANE PROTEIN"/>
    <property type="match status" value="1"/>
</dbReference>
<dbReference type="PANTHER" id="PTHR36714">
    <property type="entry name" value="T23E23.1"/>
    <property type="match status" value="1"/>
</dbReference>
<keyword evidence="1" id="KW-0812">Transmembrane</keyword>
<feature type="transmembrane region" description="Helical" evidence="1">
    <location>
        <begin position="282"/>
        <end position="301"/>
    </location>
</feature>
<feature type="transmembrane region" description="Helical" evidence="1">
    <location>
        <begin position="628"/>
        <end position="653"/>
    </location>
</feature>
<gene>
    <name evidence="2" type="ORF">HID58_075568</name>
</gene>
<evidence type="ECO:0000313" key="3">
    <source>
        <dbReference type="Proteomes" id="UP000824890"/>
    </source>
</evidence>
<dbReference type="EMBL" id="JAGKQM010000017">
    <property type="protein sequence ID" value="KAH0868546.1"/>
    <property type="molecule type" value="Genomic_DNA"/>
</dbReference>
<feature type="transmembrane region" description="Helical" evidence="1">
    <location>
        <begin position="452"/>
        <end position="480"/>
    </location>
</feature>
<evidence type="ECO:0000256" key="1">
    <source>
        <dbReference type="SAM" id="Phobius"/>
    </source>
</evidence>
<reference evidence="2 3" key="1">
    <citation type="submission" date="2021-05" db="EMBL/GenBank/DDBJ databases">
        <title>Genome Assembly of Synthetic Allotetraploid Brassica napus Reveals Homoeologous Exchanges between Subgenomes.</title>
        <authorList>
            <person name="Davis J.T."/>
        </authorList>
    </citation>
    <scope>NUCLEOTIDE SEQUENCE [LARGE SCALE GENOMIC DNA]</scope>
    <source>
        <strain evidence="3">cv. Da-Ae</strain>
        <tissue evidence="2">Seedling</tissue>
    </source>
</reference>
<keyword evidence="3" id="KW-1185">Reference proteome</keyword>
<evidence type="ECO:0000313" key="2">
    <source>
        <dbReference type="EMBL" id="KAH0868546.1"/>
    </source>
</evidence>
<feature type="transmembrane region" description="Helical" evidence="1">
    <location>
        <begin position="105"/>
        <end position="126"/>
    </location>
</feature>
<proteinExistence type="predicted"/>
<feature type="transmembrane region" description="Helical" evidence="1">
    <location>
        <begin position="20"/>
        <end position="38"/>
    </location>
</feature>
<name>A0ABQ7YK60_BRANA</name>
<feature type="transmembrane region" description="Helical" evidence="1">
    <location>
        <begin position="163"/>
        <end position="190"/>
    </location>
</feature>
<feature type="transmembrane region" description="Helical" evidence="1">
    <location>
        <begin position="487"/>
        <end position="506"/>
    </location>
</feature>
<accession>A0ABQ7YK60</accession>
<comment type="caution">
    <text evidence="2">The sequence shown here is derived from an EMBL/GenBank/DDBJ whole genome shotgun (WGS) entry which is preliminary data.</text>
</comment>
<feature type="transmembrane region" description="Helical" evidence="1">
    <location>
        <begin position="357"/>
        <end position="381"/>
    </location>
</feature>
<feature type="transmembrane region" description="Helical" evidence="1">
    <location>
        <begin position="526"/>
        <end position="545"/>
    </location>
</feature>
<keyword evidence="1" id="KW-0472">Membrane</keyword>
<sequence>MIKCRRATKAVKLLLSNINLALIIFLCSLQLFCFLIFLELSLQTTLSFTYQFLSKQVNVEKDLPENDLFLQTTTNYLTYQSLYQQRNIWEDLSENDLIPWMIKTFLLLFFPYTILDLLTTTTIVAASSTVYMSKEETLGLIDLEHRSIKICQKRLGSCLVTSLYVLLFSTSVFLFFLPFFLLFLFGFFSHWADTLNIVSLIHQPQTFLDLVPFLIYAMVVLVQVTLFMYLTAKFIKWSAGWNMSLVASVLEEEGEDGEEGVYGSNALSLLAWYRKGHEKGDVWMMLVVLILALAKRMPCLYSKCSLSSSGNGVLYTCVYVGLICVGNVVKWLACVVQMKMDKKLSVFELLKRAVKLLLSNINLALIVFLCSLPLFCFLIFFELSLQTTLSFTDQFLSKQVNVEKDLPENDLFHQNTTNYLTYQSLYQQRNIWEDLSENDLIPWLIKTSLLYFFPYTILDLLTTTTIVAALGGCLVTSLYVLLLSTSVFLFFLPFFLLSFFGVFSHWAEKLNFVGIIHQPQTFLDLVPFLIYAMVVLVQATLFMYLTAKFIKWSAGWNMSLVFSVLEEEGEDGEEGVSGSNALSLSAWYRKGHETRDVWMMLMFLVFALTTRMPCLYSKCSLSSSGNGVLYTGLYVGLICVGNVVKWLACVVRYHDCKTRPLRKKADVEQAKPPATQESFAA</sequence>
<protein>
    <submittedName>
        <fullName evidence="2">Uncharacterized protein</fullName>
    </submittedName>
</protein>
<feature type="transmembrane region" description="Helical" evidence="1">
    <location>
        <begin position="313"/>
        <end position="336"/>
    </location>
</feature>
<organism evidence="2 3">
    <name type="scientific">Brassica napus</name>
    <name type="common">Rape</name>
    <dbReference type="NCBI Taxonomy" id="3708"/>
    <lineage>
        <taxon>Eukaryota</taxon>
        <taxon>Viridiplantae</taxon>
        <taxon>Streptophyta</taxon>
        <taxon>Embryophyta</taxon>
        <taxon>Tracheophyta</taxon>
        <taxon>Spermatophyta</taxon>
        <taxon>Magnoliopsida</taxon>
        <taxon>eudicotyledons</taxon>
        <taxon>Gunneridae</taxon>
        <taxon>Pentapetalae</taxon>
        <taxon>rosids</taxon>
        <taxon>malvids</taxon>
        <taxon>Brassicales</taxon>
        <taxon>Brassicaceae</taxon>
        <taxon>Brassiceae</taxon>
        <taxon>Brassica</taxon>
    </lineage>
</organism>
<dbReference type="Proteomes" id="UP000824890">
    <property type="component" value="Unassembled WGS sequence"/>
</dbReference>
<feature type="transmembrane region" description="Helical" evidence="1">
    <location>
        <begin position="210"/>
        <end position="230"/>
    </location>
</feature>
<feature type="transmembrane region" description="Helical" evidence="1">
    <location>
        <begin position="597"/>
        <end position="616"/>
    </location>
</feature>
<keyword evidence="1" id="KW-1133">Transmembrane helix</keyword>